<name>A0AAW7XK31_9GAMM</name>
<dbReference type="Proteomes" id="UP001169862">
    <property type="component" value="Unassembled WGS sequence"/>
</dbReference>
<gene>
    <name evidence="1" type="ORF">Q4490_13540</name>
</gene>
<protein>
    <submittedName>
        <fullName evidence="1">Uncharacterized protein</fullName>
    </submittedName>
</protein>
<proteinExistence type="predicted"/>
<dbReference type="AlphaFoldDB" id="A0AAW7XK31"/>
<dbReference type="RefSeq" id="WP_303551369.1">
    <property type="nucleotide sequence ID" value="NZ_JAUOPG010000009.1"/>
</dbReference>
<comment type="caution">
    <text evidence="1">The sequence shown here is derived from an EMBL/GenBank/DDBJ whole genome shotgun (WGS) entry which is preliminary data.</text>
</comment>
<sequence>MISKEELEALLGDHISSHCDQNLVADNLNNCAHFVSHVLGYEFGYQCGNQTQSSGEGATIRVQEVFSRCPKVGLWSDKGPCLSACLAFVTKRSNVDLARKTMSNVPRKHIGIFADGYIYHYSNSKDEVVKQTPAQFANHYQGAGYAVFYGTFIN</sequence>
<reference evidence="1" key="1">
    <citation type="submission" date="2023-07" db="EMBL/GenBank/DDBJ databases">
        <title>Genome content predicts the carbon catabolic preferences of heterotrophic bacteria.</title>
        <authorList>
            <person name="Gralka M."/>
        </authorList>
    </citation>
    <scope>NUCLEOTIDE SEQUENCE</scope>
    <source>
        <strain evidence="1">I2M16</strain>
    </source>
</reference>
<organism evidence="1 2">
    <name type="scientific">Neptunomonas phycophila</name>
    <dbReference type="NCBI Taxonomy" id="1572645"/>
    <lineage>
        <taxon>Bacteria</taxon>
        <taxon>Pseudomonadati</taxon>
        <taxon>Pseudomonadota</taxon>
        <taxon>Gammaproteobacteria</taxon>
        <taxon>Oceanospirillales</taxon>
        <taxon>Oceanospirillaceae</taxon>
        <taxon>Neptunomonas</taxon>
    </lineage>
</organism>
<accession>A0AAW7XK31</accession>
<evidence type="ECO:0000313" key="1">
    <source>
        <dbReference type="EMBL" id="MDO6454592.1"/>
    </source>
</evidence>
<dbReference type="EMBL" id="JAUOPG010000009">
    <property type="protein sequence ID" value="MDO6454592.1"/>
    <property type="molecule type" value="Genomic_DNA"/>
</dbReference>
<evidence type="ECO:0000313" key="2">
    <source>
        <dbReference type="Proteomes" id="UP001169862"/>
    </source>
</evidence>